<name>A0A7Y4KWG1_9ACTN</name>
<evidence type="ECO:0000259" key="4">
    <source>
        <dbReference type="Pfam" id="PF08386"/>
    </source>
</evidence>
<dbReference type="PANTHER" id="PTHR43248">
    <property type="entry name" value="2-SUCCINYL-6-HYDROXY-2,4-CYCLOHEXADIENE-1-CARBOXYLATE SYNTHASE"/>
    <property type="match status" value="1"/>
</dbReference>
<reference evidence="6 7" key="1">
    <citation type="submission" date="2020-05" db="EMBL/GenBank/DDBJ databases">
        <title>Genome sequence of Kribbella sandramycini ATCC 39419.</title>
        <authorList>
            <person name="Maclea K.S."/>
            <person name="Fair J.L."/>
        </authorList>
    </citation>
    <scope>NUCLEOTIDE SEQUENCE [LARGE SCALE GENOMIC DNA]</scope>
    <source>
        <strain evidence="6 7">ATCC 39419</strain>
    </source>
</reference>
<keyword evidence="2 6" id="KW-0378">Hydrolase</keyword>
<dbReference type="Gene3D" id="3.40.50.1820">
    <property type="entry name" value="alpha/beta hydrolase"/>
    <property type="match status" value="1"/>
</dbReference>
<feature type="chain" id="PRO_5036217543" evidence="3">
    <location>
        <begin position="21"/>
        <end position="490"/>
    </location>
</feature>
<dbReference type="PANTHER" id="PTHR43248:SF25">
    <property type="entry name" value="AB HYDROLASE-1 DOMAIN-CONTAINING PROTEIN-RELATED"/>
    <property type="match status" value="1"/>
</dbReference>
<dbReference type="InterPro" id="IPR013595">
    <property type="entry name" value="Pept_S33_TAP-like_C"/>
</dbReference>
<sequence>MKILLALALLGASTGTPAVAAPDAGAIRWHQCALDAHDEEGAALDAAGAECGDLDVPLDYGRPNGRKITVALSRVKARGERIGALVINNGGPGGPSLAAPIERPEVMAVVGQHYDLIGLDPRSVGRSTPVDCKLPFAAWPWGAGSTRASYARSVAIQADVAQRCTAEAGSMLPYINTRNTARDLDRVRSALGERKISYLGYSYGSYLGAVYLQLFPGRTDRVVLDGPVDPNTYGPRLVRQVGPANEDNLRAWATWAAARNSTYGLGTTQRQVLAKIDRLYRHVATHELEIGKHRVGEGLLPILLWASLNDDRDQSRGEAAVIINNLVKAVDGPVEPDANLGGFLDAVLSPAMSQLISAQTAIACGDRAAPRDPQVYWRDIQAHRATEPHFGALTRGISPCAFWPVAPQEPPTRIANAERALIVAAENDPRTLYANAAVLRQGISGSRVLTLQGARKHGVFGEYGNACADGKVIAYLKSGVLPVHDQTCAQ</sequence>
<dbReference type="EMBL" id="JACHKF010000001">
    <property type="protein sequence ID" value="MBB6567546.1"/>
    <property type="molecule type" value="Genomic_DNA"/>
</dbReference>
<dbReference type="GO" id="GO:0016787">
    <property type="term" value="F:hydrolase activity"/>
    <property type="evidence" value="ECO:0007669"/>
    <property type="project" value="UniProtKB-KW"/>
</dbReference>
<dbReference type="AlphaFoldDB" id="A0A7Y4KWG1"/>
<evidence type="ECO:0000256" key="3">
    <source>
        <dbReference type="SAM" id="SignalP"/>
    </source>
</evidence>
<gene>
    <name evidence="5" type="ORF">HNR71_003183</name>
    <name evidence="6" type="ORF">HPO96_06300</name>
</gene>
<evidence type="ECO:0000313" key="7">
    <source>
        <dbReference type="Proteomes" id="UP000534306"/>
    </source>
</evidence>
<evidence type="ECO:0000313" key="8">
    <source>
        <dbReference type="Proteomes" id="UP000553957"/>
    </source>
</evidence>
<dbReference type="RefSeq" id="WP_171671760.1">
    <property type="nucleotide sequence ID" value="NZ_BAAAGT010000003.1"/>
</dbReference>
<dbReference type="Proteomes" id="UP000553957">
    <property type="component" value="Unassembled WGS sequence"/>
</dbReference>
<comment type="similarity">
    <text evidence="1">Belongs to the peptidase S33 family.</text>
</comment>
<dbReference type="Proteomes" id="UP000534306">
    <property type="component" value="Unassembled WGS sequence"/>
</dbReference>
<accession>A0A7Y4KWG1</accession>
<dbReference type="EMBL" id="JABJRC010000001">
    <property type="protein sequence ID" value="NOL39850.1"/>
    <property type="molecule type" value="Genomic_DNA"/>
</dbReference>
<protein>
    <submittedName>
        <fullName evidence="6">Alpha/beta fold hydrolase</fullName>
    </submittedName>
    <submittedName>
        <fullName evidence="5">Pimeloyl-ACP methyl ester carboxylesterase</fullName>
    </submittedName>
</protein>
<dbReference type="InterPro" id="IPR029058">
    <property type="entry name" value="AB_hydrolase_fold"/>
</dbReference>
<reference evidence="5 8" key="2">
    <citation type="submission" date="2020-08" db="EMBL/GenBank/DDBJ databases">
        <title>Sequencing the genomes of 1000 actinobacteria strains.</title>
        <authorList>
            <person name="Klenk H.-P."/>
        </authorList>
    </citation>
    <scope>NUCLEOTIDE SEQUENCE [LARGE SCALE GENOMIC DNA]</scope>
    <source>
        <strain evidence="5 8">DSM 15626</strain>
    </source>
</reference>
<dbReference type="Pfam" id="PF08386">
    <property type="entry name" value="Abhydrolase_4"/>
    <property type="match status" value="1"/>
</dbReference>
<feature type="domain" description="Peptidase S33 tripeptidyl aminopeptidase-like C-terminal" evidence="4">
    <location>
        <begin position="398"/>
        <end position="488"/>
    </location>
</feature>
<keyword evidence="3" id="KW-0732">Signal</keyword>
<keyword evidence="7" id="KW-1185">Reference proteome</keyword>
<feature type="signal peptide" evidence="3">
    <location>
        <begin position="1"/>
        <end position="20"/>
    </location>
</feature>
<organism evidence="6 7">
    <name type="scientific">Kribbella sandramycini</name>
    <dbReference type="NCBI Taxonomy" id="60450"/>
    <lineage>
        <taxon>Bacteria</taxon>
        <taxon>Bacillati</taxon>
        <taxon>Actinomycetota</taxon>
        <taxon>Actinomycetes</taxon>
        <taxon>Propionibacteriales</taxon>
        <taxon>Kribbellaceae</taxon>
        <taxon>Kribbella</taxon>
    </lineage>
</organism>
<evidence type="ECO:0000256" key="1">
    <source>
        <dbReference type="ARBA" id="ARBA00010088"/>
    </source>
</evidence>
<evidence type="ECO:0000256" key="2">
    <source>
        <dbReference type="ARBA" id="ARBA00022801"/>
    </source>
</evidence>
<evidence type="ECO:0000313" key="6">
    <source>
        <dbReference type="EMBL" id="NOL39850.1"/>
    </source>
</evidence>
<dbReference type="SUPFAM" id="SSF53474">
    <property type="entry name" value="alpha/beta-Hydrolases"/>
    <property type="match status" value="1"/>
</dbReference>
<comment type="caution">
    <text evidence="6">The sequence shown here is derived from an EMBL/GenBank/DDBJ whole genome shotgun (WGS) entry which is preliminary data.</text>
</comment>
<evidence type="ECO:0000313" key="5">
    <source>
        <dbReference type="EMBL" id="MBB6567546.1"/>
    </source>
</evidence>
<dbReference type="InterPro" id="IPR051601">
    <property type="entry name" value="Serine_prot/Carboxylest_S33"/>
</dbReference>
<proteinExistence type="inferred from homology"/>